<dbReference type="SUPFAM" id="SSF57701">
    <property type="entry name" value="Zn2/Cys6 DNA-binding domain"/>
    <property type="match status" value="1"/>
</dbReference>
<dbReference type="CDD" id="cd00067">
    <property type="entry name" value="GAL4"/>
    <property type="match status" value="1"/>
</dbReference>
<dbReference type="PROSITE" id="PS00463">
    <property type="entry name" value="ZN2_CY6_FUNGAL_1"/>
    <property type="match status" value="1"/>
</dbReference>
<comment type="subcellular location">
    <subcellularLocation>
        <location evidence="1">Nucleus</location>
    </subcellularLocation>
</comment>
<gene>
    <name evidence="4" type="ORF">SEUCBS140593_006524</name>
</gene>
<dbReference type="Gene3D" id="4.10.240.10">
    <property type="entry name" value="Zn(2)-C6 fungal-type DNA-binding domain"/>
    <property type="match status" value="1"/>
</dbReference>
<evidence type="ECO:0000259" key="3">
    <source>
        <dbReference type="PROSITE" id="PS50048"/>
    </source>
</evidence>
<keyword evidence="5" id="KW-1185">Reference proteome</keyword>
<reference evidence="4 5" key="1">
    <citation type="submission" date="2024-01" db="EMBL/GenBank/DDBJ databases">
        <authorList>
            <person name="Allen C."/>
            <person name="Tagirdzhanova G."/>
        </authorList>
    </citation>
    <scope>NUCLEOTIDE SEQUENCE [LARGE SCALE GENOMIC DNA]</scope>
</reference>
<name>A0ABP0C6J1_9PEZI</name>
<dbReference type="InterPro" id="IPR031760">
    <property type="entry name" value="Cep3_C"/>
</dbReference>
<dbReference type="EMBL" id="CAWUHD010000071">
    <property type="protein sequence ID" value="CAK7227280.1"/>
    <property type="molecule type" value="Genomic_DNA"/>
</dbReference>
<comment type="caution">
    <text evidence="4">The sequence shown here is derived from an EMBL/GenBank/DDBJ whole genome shotgun (WGS) entry which is preliminary data.</text>
</comment>
<dbReference type="InterPro" id="IPR036864">
    <property type="entry name" value="Zn2-C6_fun-type_DNA-bd_sf"/>
</dbReference>
<proteinExistence type="predicted"/>
<sequence>MDQGLRNTQRAPRSCIDCSRRKVRCNKRIPCDVCIRRGLASTCSRERVRVKGRFMLDGAADEPASYEDLLQENAQLRILLDESRSAPPATFDEGEEMFTLDENLDMFDRMLFERLSSTAHSPTVACESDVEFPSRETSEYLLAQGYRTSSWCHFAVHHQTLAREHDQFWESCPDPVSRTTYDPSWLALYFSFISSVAVFNDDVAGYENDISGSRTSQPDRVQKWYDCALFYLHKANFLHVPDLRTVQSIAILTNCFNIVGDFNLYLILIPVAIRIAKILKIDCESQLRRRPLIEQEICRRTWWTLIICEWLPVPYRNPCIHEADFDVNLPAIANDDEIGPDGVSRTLPLSHPRPVHYHIAMIRAAQVKYRFRTALKARPLSRTDVVRLVTGADEDLARIIDDLPPYLHADSDELLLPVPSSQSAQSWPPPTAGEARDAAFSWVPRQRILISLVLLNHRMAINNTLQSSWSDESILLQRIRSICMDSSSAMITLALRDGIELEFLNTWGPLSHLFSAAVTLILEAELNPVRKLCQTLRKMQVHNKVAYEALRIIEELLEKGAN</sequence>
<dbReference type="CDD" id="cd12148">
    <property type="entry name" value="fungal_TF_MHR"/>
    <property type="match status" value="1"/>
</dbReference>
<dbReference type="Proteomes" id="UP001642482">
    <property type="component" value="Unassembled WGS sequence"/>
</dbReference>
<dbReference type="Pfam" id="PF16846">
    <property type="entry name" value="Cep3"/>
    <property type="match status" value="1"/>
</dbReference>
<evidence type="ECO:0000256" key="1">
    <source>
        <dbReference type="ARBA" id="ARBA00004123"/>
    </source>
</evidence>
<dbReference type="InterPro" id="IPR001138">
    <property type="entry name" value="Zn2Cys6_DnaBD"/>
</dbReference>
<feature type="domain" description="Zn(2)-C6 fungal-type" evidence="3">
    <location>
        <begin position="14"/>
        <end position="45"/>
    </location>
</feature>
<dbReference type="Pfam" id="PF00172">
    <property type="entry name" value="Zn_clus"/>
    <property type="match status" value="1"/>
</dbReference>
<dbReference type="PROSITE" id="PS50048">
    <property type="entry name" value="ZN2_CY6_FUNGAL_2"/>
    <property type="match status" value="1"/>
</dbReference>
<dbReference type="PANTHER" id="PTHR31001:SF90">
    <property type="entry name" value="CENTROMERE DNA-BINDING PROTEIN COMPLEX CBF3 SUBUNIT B"/>
    <property type="match status" value="1"/>
</dbReference>
<protein>
    <recommendedName>
        <fullName evidence="3">Zn(2)-C6 fungal-type domain-containing protein</fullName>
    </recommendedName>
</protein>
<dbReference type="InterPro" id="IPR050613">
    <property type="entry name" value="Sec_Metabolite_Reg"/>
</dbReference>
<evidence type="ECO:0000256" key="2">
    <source>
        <dbReference type="ARBA" id="ARBA00023242"/>
    </source>
</evidence>
<evidence type="ECO:0000313" key="4">
    <source>
        <dbReference type="EMBL" id="CAK7227280.1"/>
    </source>
</evidence>
<keyword evidence="2" id="KW-0539">Nucleus</keyword>
<organism evidence="4 5">
    <name type="scientific">Sporothrix eucalyptigena</name>
    <dbReference type="NCBI Taxonomy" id="1812306"/>
    <lineage>
        <taxon>Eukaryota</taxon>
        <taxon>Fungi</taxon>
        <taxon>Dikarya</taxon>
        <taxon>Ascomycota</taxon>
        <taxon>Pezizomycotina</taxon>
        <taxon>Sordariomycetes</taxon>
        <taxon>Sordariomycetidae</taxon>
        <taxon>Ophiostomatales</taxon>
        <taxon>Ophiostomataceae</taxon>
        <taxon>Sporothrix</taxon>
    </lineage>
</organism>
<evidence type="ECO:0000313" key="5">
    <source>
        <dbReference type="Proteomes" id="UP001642482"/>
    </source>
</evidence>
<dbReference type="PANTHER" id="PTHR31001">
    <property type="entry name" value="UNCHARACTERIZED TRANSCRIPTIONAL REGULATORY PROTEIN"/>
    <property type="match status" value="1"/>
</dbReference>
<accession>A0ABP0C6J1</accession>